<dbReference type="GO" id="GO:0005829">
    <property type="term" value="C:cytosol"/>
    <property type="evidence" value="ECO:0007669"/>
    <property type="project" value="TreeGrafter"/>
</dbReference>
<reference evidence="4 5" key="1">
    <citation type="submission" date="2019-09" db="EMBL/GenBank/DDBJ databases">
        <title>FDA dAtabase for Regulatory Grade micrObial Sequences (FDA-ARGOS): Supporting development and validation of Infectious Disease Dx tests.</title>
        <authorList>
            <person name="Sciortino C."/>
            <person name="Tallon L."/>
            <person name="Sadzewicz L."/>
            <person name="Vavikolanu K."/>
            <person name="Mehta A."/>
            <person name="Aluvathingal J."/>
            <person name="Nadendla S."/>
            <person name="Nandy P."/>
            <person name="Geyer C."/>
            <person name="Yan Y."/>
            <person name="Sichtig H."/>
        </authorList>
    </citation>
    <scope>NUCLEOTIDE SEQUENCE [LARGE SCALE GENOMIC DNA]</scope>
    <source>
        <strain evidence="4 5">FDAARGOS_664</strain>
    </source>
</reference>
<dbReference type="Gene3D" id="3.90.180.10">
    <property type="entry name" value="Medium-chain alcohol dehydrogenases, catalytic domain"/>
    <property type="match status" value="1"/>
</dbReference>
<dbReference type="PANTHER" id="PTHR48106:SF13">
    <property type="entry name" value="QUINONE OXIDOREDUCTASE-RELATED"/>
    <property type="match status" value="1"/>
</dbReference>
<protein>
    <submittedName>
        <fullName evidence="4">Zinc-binding dehydrogenase</fullName>
    </submittedName>
</protein>
<dbReference type="InterPro" id="IPR013149">
    <property type="entry name" value="ADH-like_C"/>
</dbReference>
<dbReference type="OrthoDB" id="9805883at2"/>
<dbReference type="SUPFAM" id="SSF51735">
    <property type="entry name" value="NAD(P)-binding Rossmann-fold domains"/>
    <property type="match status" value="1"/>
</dbReference>
<evidence type="ECO:0000256" key="1">
    <source>
        <dbReference type="ARBA" id="ARBA00022857"/>
    </source>
</evidence>
<dbReference type="GO" id="GO:0035925">
    <property type="term" value="F:mRNA 3'-UTR AU-rich region binding"/>
    <property type="evidence" value="ECO:0007669"/>
    <property type="project" value="TreeGrafter"/>
</dbReference>
<evidence type="ECO:0000259" key="3">
    <source>
        <dbReference type="SMART" id="SM00829"/>
    </source>
</evidence>
<evidence type="ECO:0000256" key="2">
    <source>
        <dbReference type="ARBA" id="ARBA00023002"/>
    </source>
</evidence>
<dbReference type="Gene3D" id="3.40.50.720">
    <property type="entry name" value="NAD(P)-binding Rossmann-like Domain"/>
    <property type="match status" value="1"/>
</dbReference>
<dbReference type="SUPFAM" id="SSF50129">
    <property type="entry name" value="GroES-like"/>
    <property type="match status" value="1"/>
</dbReference>
<dbReference type="EMBL" id="CP044067">
    <property type="protein sequence ID" value="QET05190.1"/>
    <property type="molecule type" value="Genomic_DNA"/>
</dbReference>
<dbReference type="InterPro" id="IPR020843">
    <property type="entry name" value="ER"/>
</dbReference>
<dbReference type="RefSeq" id="WP_150375248.1">
    <property type="nucleotide sequence ID" value="NZ_CP044067.1"/>
</dbReference>
<dbReference type="InterPro" id="IPR013154">
    <property type="entry name" value="ADH-like_N"/>
</dbReference>
<dbReference type="GO" id="GO:0070402">
    <property type="term" value="F:NADPH binding"/>
    <property type="evidence" value="ECO:0007669"/>
    <property type="project" value="TreeGrafter"/>
</dbReference>
<sequence length="326" mass="33526">MAQVIRIHEHGTPKVLHAEEADIGAPGRGEVRIAQEAIGVNFVDTMVRDGSYPLPLPAIPGFEAAGTVTAVGPDAGGFAPGDRVAYFFAAGAYASERLIDAAKLVKLPDDICTFNAATFLAKGLTAWMGLKALHSLQPGETVLVLGASGSVGSILSRWAKAMGATVIGVAGSRDKLARVRAGAHHGLHAGDPALAERIRAIAPNGVDVVFDLVGSATSAIAVEAVRDGGDIVAIGGASGEQRYDAARLQARAVHVLRGGTPQFVNASTIGAATADLFGAIRAGLFRDIDVVHFELAEAALAHQAIAARSLHAIPILVPSTVKRCTH</sequence>
<name>A0A5P2HDR9_9BURK</name>
<dbReference type="Pfam" id="PF08240">
    <property type="entry name" value="ADH_N"/>
    <property type="match status" value="1"/>
</dbReference>
<evidence type="ECO:0000313" key="5">
    <source>
        <dbReference type="Proteomes" id="UP000322822"/>
    </source>
</evidence>
<dbReference type="AlphaFoldDB" id="A0A5P2HDR9"/>
<dbReference type="PANTHER" id="PTHR48106">
    <property type="entry name" value="QUINONE OXIDOREDUCTASE PIG3-RELATED"/>
    <property type="match status" value="1"/>
</dbReference>
<dbReference type="SMART" id="SM00829">
    <property type="entry name" value="PKS_ER"/>
    <property type="match status" value="1"/>
</dbReference>
<evidence type="ECO:0000313" key="4">
    <source>
        <dbReference type="EMBL" id="QET05190.1"/>
    </source>
</evidence>
<keyword evidence="2" id="KW-0560">Oxidoreductase</keyword>
<dbReference type="Pfam" id="PF00107">
    <property type="entry name" value="ADH_zinc_N"/>
    <property type="match status" value="1"/>
</dbReference>
<dbReference type="Proteomes" id="UP000322822">
    <property type="component" value="Chromosome 2"/>
</dbReference>
<feature type="domain" description="Enoyl reductase (ER)" evidence="3">
    <location>
        <begin position="11"/>
        <end position="313"/>
    </location>
</feature>
<accession>A0A5P2HDR9</accession>
<dbReference type="GO" id="GO:0003960">
    <property type="term" value="F:quinone reductase (NADPH) activity"/>
    <property type="evidence" value="ECO:0007669"/>
    <property type="project" value="TreeGrafter"/>
</dbReference>
<proteinExistence type="predicted"/>
<organism evidence="4 5">
    <name type="scientific">Cupriavidus pauculus</name>
    <dbReference type="NCBI Taxonomy" id="82633"/>
    <lineage>
        <taxon>Bacteria</taxon>
        <taxon>Pseudomonadati</taxon>
        <taxon>Pseudomonadota</taxon>
        <taxon>Betaproteobacteria</taxon>
        <taxon>Burkholderiales</taxon>
        <taxon>Burkholderiaceae</taxon>
        <taxon>Cupriavidus</taxon>
    </lineage>
</organism>
<gene>
    <name evidence="4" type="ORF">FOB72_24470</name>
</gene>
<dbReference type="InterPro" id="IPR011032">
    <property type="entry name" value="GroES-like_sf"/>
</dbReference>
<dbReference type="InterPro" id="IPR036291">
    <property type="entry name" value="NAD(P)-bd_dom_sf"/>
</dbReference>
<keyword evidence="1" id="KW-0521">NADP</keyword>